<accession>A0A2P2JCE6</accession>
<protein>
    <submittedName>
        <fullName evidence="1">Uncharacterized protein MANES_18G050600</fullName>
    </submittedName>
</protein>
<organism evidence="1">
    <name type="scientific">Rhizophora mucronata</name>
    <name type="common">Asiatic mangrove</name>
    <dbReference type="NCBI Taxonomy" id="61149"/>
    <lineage>
        <taxon>Eukaryota</taxon>
        <taxon>Viridiplantae</taxon>
        <taxon>Streptophyta</taxon>
        <taxon>Embryophyta</taxon>
        <taxon>Tracheophyta</taxon>
        <taxon>Spermatophyta</taxon>
        <taxon>Magnoliopsida</taxon>
        <taxon>eudicotyledons</taxon>
        <taxon>Gunneridae</taxon>
        <taxon>Pentapetalae</taxon>
        <taxon>rosids</taxon>
        <taxon>fabids</taxon>
        <taxon>Malpighiales</taxon>
        <taxon>Rhizophoraceae</taxon>
        <taxon>Rhizophora</taxon>
    </lineage>
</organism>
<sequence>MISKLLNKNTSLRKVERWPYR</sequence>
<reference evidence="1" key="1">
    <citation type="submission" date="2018-02" db="EMBL/GenBank/DDBJ databases">
        <title>Rhizophora mucronata_Transcriptome.</title>
        <authorList>
            <person name="Meera S.P."/>
            <person name="Sreeshan A."/>
            <person name="Augustine A."/>
        </authorList>
    </citation>
    <scope>NUCLEOTIDE SEQUENCE</scope>
    <source>
        <tissue evidence="1">Leaf</tissue>
    </source>
</reference>
<name>A0A2P2JCE6_RHIMU</name>
<evidence type="ECO:0000313" key="1">
    <source>
        <dbReference type="EMBL" id="MBW91138.1"/>
    </source>
</evidence>
<dbReference type="AlphaFoldDB" id="A0A2P2JCE6"/>
<proteinExistence type="predicted"/>
<dbReference type="EMBL" id="GGEC01010655">
    <property type="protein sequence ID" value="MBW91138.1"/>
    <property type="molecule type" value="Transcribed_RNA"/>
</dbReference>